<proteinExistence type="predicted"/>
<accession>A0A8X6RK54</accession>
<dbReference type="AlphaFoldDB" id="A0A8X6RK54"/>
<evidence type="ECO:0000313" key="2">
    <source>
        <dbReference type="Proteomes" id="UP000887159"/>
    </source>
</evidence>
<name>A0A8X6RK54_TRICX</name>
<dbReference type="Proteomes" id="UP000887159">
    <property type="component" value="Unassembled WGS sequence"/>
</dbReference>
<protein>
    <submittedName>
        <fullName evidence="1">Uncharacterized protein</fullName>
    </submittedName>
</protein>
<dbReference type="EMBL" id="BMAU01021171">
    <property type="protein sequence ID" value="GFX93051.1"/>
    <property type="molecule type" value="Genomic_DNA"/>
</dbReference>
<sequence>MIEFIDFCEVLFLPESVEPKLMAITAATRLDSDSKRLWMCSWGTADQKRSFHTLPKFIWCGSWGCNPGQSMSNCGPHVFYRRKIWRASRPGKKFKLMIEELLNKECHVWSRIILLI</sequence>
<keyword evidence="2" id="KW-1185">Reference proteome</keyword>
<gene>
    <name evidence="1" type="primary">NCL1_31251</name>
    <name evidence="1" type="ORF">TNCV_139951</name>
</gene>
<organism evidence="1 2">
    <name type="scientific">Trichonephila clavipes</name>
    <name type="common">Golden silk orbweaver</name>
    <name type="synonym">Nephila clavipes</name>
    <dbReference type="NCBI Taxonomy" id="2585209"/>
    <lineage>
        <taxon>Eukaryota</taxon>
        <taxon>Metazoa</taxon>
        <taxon>Ecdysozoa</taxon>
        <taxon>Arthropoda</taxon>
        <taxon>Chelicerata</taxon>
        <taxon>Arachnida</taxon>
        <taxon>Araneae</taxon>
        <taxon>Araneomorphae</taxon>
        <taxon>Entelegynae</taxon>
        <taxon>Araneoidea</taxon>
        <taxon>Nephilidae</taxon>
        <taxon>Trichonephila</taxon>
    </lineage>
</organism>
<comment type="caution">
    <text evidence="1">The sequence shown here is derived from an EMBL/GenBank/DDBJ whole genome shotgun (WGS) entry which is preliminary data.</text>
</comment>
<reference evidence="1" key="1">
    <citation type="submission" date="2020-08" db="EMBL/GenBank/DDBJ databases">
        <title>Multicomponent nature underlies the extraordinary mechanical properties of spider dragline silk.</title>
        <authorList>
            <person name="Kono N."/>
            <person name="Nakamura H."/>
            <person name="Mori M."/>
            <person name="Yoshida Y."/>
            <person name="Ohtoshi R."/>
            <person name="Malay A.D."/>
            <person name="Moran D.A.P."/>
            <person name="Tomita M."/>
            <person name="Numata K."/>
            <person name="Arakawa K."/>
        </authorList>
    </citation>
    <scope>NUCLEOTIDE SEQUENCE</scope>
</reference>
<evidence type="ECO:0000313" key="1">
    <source>
        <dbReference type="EMBL" id="GFX93051.1"/>
    </source>
</evidence>